<evidence type="ECO:0000259" key="1">
    <source>
        <dbReference type="PROSITE" id="PS51671"/>
    </source>
</evidence>
<proteinExistence type="predicted"/>
<comment type="caution">
    <text evidence="2">The sequence shown here is derived from an EMBL/GenBank/DDBJ whole genome shotgun (WGS) entry which is preliminary data.</text>
</comment>
<feature type="domain" description="ACT" evidence="1">
    <location>
        <begin position="34"/>
        <end position="81"/>
    </location>
</feature>
<dbReference type="EMBL" id="SMOL01000004">
    <property type="protein sequence ID" value="KAB2637138.1"/>
    <property type="molecule type" value="Genomic_DNA"/>
</dbReference>
<reference evidence="3" key="2">
    <citation type="submission" date="2019-10" db="EMBL/GenBank/DDBJ databases">
        <title>A de novo genome assembly of a pear dwarfing rootstock.</title>
        <authorList>
            <person name="Wang F."/>
            <person name="Wang J."/>
            <person name="Li S."/>
            <person name="Zhang Y."/>
            <person name="Fang M."/>
            <person name="Ma L."/>
            <person name="Zhao Y."/>
            <person name="Jiang S."/>
        </authorList>
    </citation>
    <scope>NUCLEOTIDE SEQUENCE [LARGE SCALE GENOMIC DNA]</scope>
</reference>
<keyword evidence="3" id="KW-1185">Reference proteome</keyword>
<dbReference type="OrthoDB" id="784063at2759"/>
<evidence type="ECO:0000313" key="2">
    <source>
        <dbReference type="EMBL" id="KAB2637138.1"/>
    </source>
</evidence>
<gene>
    <name evidence="2" type="ORF">D8674_027672</name>
</gene>
<dbReference type="InterPro" id="IPR002912">
    <property type="entry name" value="ACT_dom"/>
</dbReference>
<sequence>MLNFISTLDSSFPTIIQQFRRHPPSRLISHEVLVELAEHRKELEKTKSLSSLLSELGLNICEAHVFSTTDGYSLDVFVVDG</sequence>
<dbReference type="AlphaFoldDB" id="A0A5N5IBF3"/>
<reference evidence="2 3" key="1">
    <citation type="submission" date="2019-09" db="EMBL/GenBank/DDBJ databases">
        <authorList>
            <person name="Ou C."/>
        </authorList>
    </citation>
    <scope>NUCLEOTIDE SEQUENCE [LARGE SCALE GENOMIC DNA]</scope>
    <source>
        <strain evidence="2">S2</strain>
        <tissue evidence="2">Leaf</tissue>
    </source>
</reference>
<dbReference type="PROSITE" id="PS51671">
    <property type="entry name" value="ACT"/>
    <property type="match status" value="1"/>
</dbReference>
<accession>A0A5N5IBF3</accession>
<organism evidence="2 3">
    <name type="scientific">Pyrus ussuriensis x Pyrus communis</name>
    <dbReference type="NCBI Taxonomy" id="2448454"/>
    <lineage>
        <taxon>Eukaryota</taxon>
        <taxon>Viridiplantae</taxon>
        <taxon>Streptophyta</taxon>
        <taxon>Embryophyta</taxon>
        <taxon>Tracheophyta</taxon>
        <taxon>Spermatophyta</taxon>
        <taxon>Magnoliopsida</taxon>
        <taxon>eudicotyledons</taxon>
        <taxon>Gunneridae</taxon>
        <taxon>Pentapetalae</taxon>
        <taxon>rosids</taxon>
        <taxon>fabids</taxon>
        <taxon>Rosales</taxon>
        <taxon>Rosaceae</taxon>
        <taxon>Amygdaloideae</taxon>
        <taxon>Maleae</taxon>
        <taxon>Pyrus</taxon>
    </lineage>
</organism>
<keyword evidence="2" id="KW-0418">Kinase</keyword>
<reference evidence="2 3" key="3">
    <citation type="submission" date="2019-11" db="EMBL/GenBank/DDBJ databases">
        <title>A de novo genome assembly of a pear dwarfing rootstock.</title>
        <authorList>
            <person name="Wang F."/>
            <person name="Wang J."/>
            <person name="Li S."/>
            <person name="Zhang Y."/>
            <person name="Fang M."/>
            <person name="Ma L."/>
            <person name="Zhao Y."/>
            <person name="Jiang S."/>
        </authorList>
    </citation>
    <scope>NUCLEOTIDE SEQUENCE [LARGE SCALE GENOMIC DNA]</scope>
    <source>
        <strain evidence="2">S2</strain>
        <tissue evidence="2">Leaf</tissue>
    </source>
</reference>
<dbReference type="Proteomes" id="UP000327157">
    <property type="component" value="Chromosome 5"/>
</dbReference>
<keyword evidence="2" id="KW-0808">Transferase</keyword>
<protein>
    <submittedName>
        <fullName evidence="2">Serine/threonine-protein kinase HT1-like</fullName>
    </submittedName>
</protein>
<name>A0A5N5IBF3_9ROSA</name>
<evidence type="ECO:0000313" key="3">
    <source>
        <dbReference type="Proteomes" id="UP000327157"/>
    </source>
</evidence>
<dbReference type="GO" id="GO:0016301">
    <property type="term" value="F:kinase activity"/>
    <property type="evidence" value="ECO:0007669"/>
    <property type="project" value="UniProtKB-KW"/>
</dbReference>